<dbReference type="AlphaFoldDB" id="A0A9P0B105"/>
<gene>
    <name evidence="1" type="ORF">MELIAE_LOCUS5250</name>
</gene>
<sequence length="1128" mass="133672">MAEFVKLFENLQGKTVGERKKNLFLLLKQDGFKQNQDEILKNLVPKNYLEHLFYIDTLIYLRRTTELLKILKEGNDVYVSKIVKEIWFFKEAFNIIKPQDFVNQCLPEMSYSVRMKTLKKLFHISSEEQSDALFKAVLDRYGLFLALNFLPFCSVATIKKTIEMEELKLHAGHLQLFLKKDPELVINYFDKFGHGIKNKNKFLKYVALHNLEFFLKLIRKYDNIYEGHVGVRTTKRIIDLNRQDVINHPEKYEILKKSVIPRKLHKDFRTYFLNVCSKRLSNFPNQVSCINYLKFVPVNIKFTLIADTYKILIKSDMKSNSVWMENKDILDYLFLVDPEGAAKFAMINYQKSNNNSYLKHLPINISIPMLKEKINLTSSISDRSKLIDLMVLFCKFHKDLNALEEVMTYFCKRHRNDDYNTRKSFLNTVLRCFKYEDFNDKHFTCLMDLKKIHKMKNEYESNDILYSYLEFLYKNGKPYKEVLDAFVEETIEDGCYFNIVDQKVGEVLKIALLELFKQIPIQKKEDYVLEDARLFLNFFEFNKKFPEMEIDIWALPRLVNAIQNFKTSDASWDLIKCIEKMICKKNRKPYENVVKDLYFEDFGENSYNNYIVDWFFNFEIAEFAKHFDNILLYIPTKGFDSWYTLNKYSHLNLDIKTVEFLKQQFGSEQKAQDKIKYVIPLVKMLPPDEYIKFIEPYLPKSEKVDLEDKEARDLYNLQCCIAESLKNVHRKSAVLDTITKFAIGDYLKAILGPLYSASRKVPENQIYAAIETLGTKAVSVRKHSLFLARDILEKKVVIEKLKKFGSEEKNISIQKHLYTCTMKYFILNPCEETLNLVKTFINFIDKFDDESLTNLSQCKVPKKCKPIIWQWAWEYFYANQKVIITPEKYMNEILSLADQRVIEEIPIELSQKIIMETFLNKESALMSNNGILQFVVMFLVYEKRVDPFSLVFNIVSNYKTNHWHNTTDKNIQLFFDEFTGNVNSIFFTSSLIVKFCEFWESMFTPVEAFKQYAILKQIKMYKENSENLESYAKNVIKFVEESYTIYGPLIIFKLAAHVKYINNILLSDNFRIQFVKYLLKFKTSIAIDILILQFVDVFLEKDKYEILNFLSQNDNISFQILYNSQLRD</sequence>
<accession>A0A9P0B105</accession>
<evidence type="ECO:0000313" key="1">
    <source>
        <dbReference type="EMBL" id="CAH0553166.1"/>
    </source>
</evidence>
<protein>
    <submittedName>
        <fullName evidence="1">Uncharacterized protein</fullName>
    </submittedName>
</protein>
<reference evidence="1" key="1">
    <citation type="submission" date="2021-12" db="EMBL/GenBank/DDBJ databases">
        <authorList>
            <person name="King R."/>
        </authorList>
    </citation>
    <scope>NUCLEOTIDE SEQUENCE</scope>
</reference>
<dbReference type="Proteomes" id="UP001154078">
    <property type="component" value="Chromosome 3"/>
</dbReference>
<name>A0A9P0B105_BRAAE</name>
<dbReference type="OrthoDB" id="6617263at2759"/>
<organism evidence="1 2">
    <name type="scientific">Brassicogethes aeneus</name>
    <name type="common">Rape pollen beetle</name>
    <name type="synonym">Meligethes aeneus</name>
    <dbReference type="NCBI Taxonomy" id="1431903"/>
    <lineage>
        <taxon>Eukaryota</taxon>
        <taxon>Metazoa</taxon>
        <taxon>Ecdysozoa</taxon>
        <taxon>Arthropoda</taxon>
        <taxon>Hexapoda</taxon>
        <taxon>Insecta</taxon>
        <taxon>Pterygota</taxon>
        <taxon>Neoptera</taxon>
        <taxon>Endopterygota</taxon>
        <taxon>Coleoptera</taxon>
        <taxon>Polyphaga</taxon>
        <taxon>Cucujiformia</taxon>
        <taxon>Nitidulidae</taxon>
        <taxon>Meligethinae</taxon>
        <taxon>Brassicogethes</taxon>
    </lineage>
</organism>
<keyword evidence="2" id="KW-1185">Reference proteome</keyword>
<dbReference type="EMBL" id="OV121134">
    <property type="protein sequence ID" value="CAH0553166.1"/>
    <property type="molecule type" value="Genomic_DNA"/>
</dbReference>
<evidence type="ECO:0000313" key="2">
    <source>
        <dbReference type="Proteomes" id="UP001154078"/>
    </source>
</evidence>
<proteinExistence type="predicted"/>